<feature type="compositionally biased region" description="Low complexity" evidence="1">
    <location>
        <begin position="84"/>
        <end position="99"/>
    </location>
</feature>
<keyword evidence="3" id="KW-1185">Reference proteome</keyword>
<protein>
    <submittedName>
        <fullName evidence="2">Uncharacterized protein</fullName>
    </submittedName>
</protein>
<evidence type="ECO:0000256" key="1">
    <source>
        <dbReference type="SAM" id="MobiDB-lite"/>
    </source>
</evidence>
<sequence>MAAPPPQLTTAPTRSVRRTDLASTSPSPTSTPRSSPDPSPTAHVLARLNKALDTTLAPAAPPAPPAPNNNDDPSDNELEFRLFAAPTQPPTADATARPAVQKIRLHSPSADDSGNGPGGFVAARPAAHYFAHALEDSENGRAAEYVDAAVSGAEVVVRAAGARWAGCGVPWRVRVGEGCGRVEGDGTGGGREGRRRKGKKARMALRRKVRARVERKEEAERVARERGEAERAKRTARNREKKVKKKEREKAKKASATAEEGDGGEKEDVVMGED</sequence>
<feature type="compositionally biased region" description="Basic residues" evidence="1">
    <location>
        <begin position="234"/>
        <end position="245"/>
    </location>
</feature>
<name>A0ABR3SD57_9PEZI</name>
<evidence type="ECO:0000313" key="3">
    <source>
        <dbReference type="Proteomes" id="UP001521116"/>
    </source>
</evidence>
<gene>
    <name evidence="2" type="ORF">SLS56_010904</name>
</gene>
<dbReference type="EMBL" id="JAJVDC020000227">
    <property type="protein sequence ID" value="KAL1617614.1"/>
    <property type="molecule type" value="Genomic_DNA"/>
</dbReference>
<dbReference type="Proteomes" id="UP001521116">
    <property type="component" value="Unassembled WGS sequence"/>
</dbReference>
<feature type="region of interest" description="Disordered" evidence="1">
    <location>
        <begin position="184"/>
        <end position="274"/>
    </location>
</feature>
<evidence type="ECO:0000313" key="2">
    <source>
        <dbReference type="EMBL" id="KAL1617614.1"/>
    </source>
</evidence>
<feature type="compositionally biased region" description="Basic residues" evidence="1">
    <location>
        <begin position="193"/>
        <end position="210"/>
    </location>
</feature>
<reference evidence="2 3" key="1">
    <citation type="submission" date="2024-02" db="EMBL/GenBank/DDBJ databases">
        <title>De novo assembly and annotation of 12 fungi associated with fruit tree decline syndrome in Ontario, Canada.</title>
        <authorList>
            <person name="Sulman M."/>
            <person name="Ellouze W."/>
            <person name="Ilyukhin E."/>
        </authorList>
    </citation>
    <scope>NUCLEOTIDE SEQUENCE [LARGE SCALE GENOMIC DNA]</scope>
    <source>
        <strain evidence="2 3">M1-105</strain>
    </source>
</reference>
<dbReference type="Pfam" id="PF09428">
    <property type="entry name" value="DUF2011"/>
    <property type="match status" value="1"/>
</dbReference>
<comment type="caution">
    <text evidence="2">The sequence shown here is derived from an EMBL/GenBank/DDBJ whole genome shotgun (WGS) entry which is preliminary data.</text>
</comment>
<feature type="compositionally biased region" description="Basic and acidic residues" evidence="1">
    <location>
        <begin position="263"/>
        <end position="274"/>
    </location>
</feature>
<feature type="region of interest" description="Disordered" evidence="1">
    <location>
        <begin position="1"/>
        <end position="99"/>
    </location>
</feature>
<proteinExistence type="predicted"/>
<feature type="compositionally biased region" description="Basic and acidic residues" evidence="1">
    <location>
        <begin position="211"/>
        <end position="233"/>
    </location>
</feature>
<organism evidence="2 3">
    <name type="scientific">Neofusicoccum ribis</name>
    <dbReference type="NCBI Taxonomy" id="45134"/>
    <lineage>
        <taxon>Eukaryota</taxon>
        <taxon>Fungi</taxon>
        <taxon>Dikarya</taxon>
        <taxon>Ascomycota</taxon>
        <taxon>Pezizomycotina</taxon>
        <taxon>Dothideomycetes</taxon>
        <taxon>Dothideomycetes incertae sedis</taxon>
        <taxon>Botryosphaeriales</taxon>
        <taxon>Botryosphaeriaceae</taxon>
        <taxon>Neofusicoccum</taxon>
    </lineage>
</organism>
<accession>A0ABR3SD57</accession>
<feature type="compositionally biased region" description="Low complexity" evidence="1">
    <location>
        <begin position="23"/>
        <end position="36"/>
    </location>
</feature>
<dbReference type="InterPro" id="IPR018555">
    <property type="entry name" value="C630.06c-like"/>
</dbReference>